<protein>
    <submittedName>
        <fullName evidence="3">Uncharacterized protein</fullName>
    </submittedName>
</protein>
<keyword evidence="2" id="KW-0812">Transmembrane</keyword>
<evidence type="ECO:0000256" key="1">
    <source>
        <dbReference type="SAM" id="MobiDB-lite"/>
    </source>
</evidence>
<proteinExistence type="predicted"/>
<organism evidence="3 4">
    <name type="scientific">Apatococcus fuscideae</name>
    <dbReference type="NCBI Taxonomy" id="2026836"/>
    <lineage>
        <taxon>Eukaryota</taxon>
        <taxon>Viridiplantae</taxon>
        <taxon>Chlorophyta</taxon>
        <taxon>core chlorophytes</taxon>
        <taxon>Trebouxiophyceae</taxon>
        <taxon>Chlorellales</taxon>
        <taxon>Chlorellaceae</taxon>
        <taxon>Apatococcus</taxon>
    </lineage>
</organism>
<keyword evidence="2" id="KW-1133">Transmembrane helix</keyword>
<reference evidence="3 4" key="1">
    <citation type="journal article" date="2024" name="Nat. Commun.">
        <title>Phylogenomics reveals the evolutionary origins of lichenization in chlorophyte algae.</title>
        <authorList>
            <person name="Puginier C."/>
            <person name="Libourel C."/>
            <person name="Otte J."/>
            <person name="Skaloud P."/>
            <person name="Haon M."/>
            <person name="Grisel S."/>
            <person name="Petersen M."/>
            <person name="Berrin J.G."/>
            <person name="Delaux P.M."/>
            <person name="Dal Grande F."/>
            <person name="Keller J."/>
        </authorList>
    </citation>
    <scope>NUCLEOTIDE SEQUENCE [LARGE SCALE GENOMIC DNA]</scope>
    <source>
        <strain evidence="3 4">SAG 2523</strain>
    </source>
</reference>
<evidence type="ECO:0000313" key="3">
    <source>
        <dbReference type="EMBL" id="KAK9849942.1"/>
    </source>
</evidence>
<dbReference type="Proteomes" id="UP001485043">
    <property type="component" value="Unassembled WGS sequence"/>
</dbReference>
<keyword evidence="4" id="KW-1185">Reference proteome</keyword>
<feature type="compositionally biased region" description="Polar residues" evidence="1">
    <location>
        <begin position="121"/>
        <end position="136"/>
    </location>
</feature>
<dbReference type="EMBL" id="JALJOV010001313">
    <property type="protein sequence ID" value="KAK9849942.1"/>
    <property type="molecule type" value="Genomic_DNA"/>
</dbReference>
<feature type="region of interest" description="Disordered" evidence="1">
    <location>
        <begin position="92"/>
        <end position="141"/>
    </location>
</feature>
<feature type="transmembrane region" description="Helical" evidence="2">
    <location>
        <begin position="63"/>
        <end position="80"/>
    </location>
</feature>
<comment type="caution">
    <text evidence="3">The sequence shown here is derived from an EMBL/GenBank/DDBJ whole genome shotgun (WGS) entry which is preliminary data.</text>
</comment>
<gene>
    <name evidence="3" type="ORF">WJX84_011960</name>
</gene>
<evidence type="ECO:0000256" key="2">
    <source>
        <dbReference type="SAM" id="Phobius"/>
    </source>
</evidence>
<accession>A0AAW1SMD3</accession>
<sequence length="269" mass="29721">MVSVPVTARPRRTALCAKHRTLGAASVLLQLSAALPAWAGPEEWLQFVPDPLSPEMRLLEGAGLLLFLPLSVGLILRALIWDYTNRRTDDPFNDDRSDSFSINEQSKPAQKAQPADEAAAGQSQRKTPLLSLNNSFEEQRDRQAEISKQKRDLASSAAHNVVAAAEQARRMCDNELKMRRLNNDHVGSLEWDWVCSIMGNARESRPDAGLPPQTPPEDLAEAYQGGDELITTVIAQSAAEQQAQLEIRRLCRAARDMNSPQGQKASRFS</sequence>
<keyword evidence="2" id="KW-0472">Membrane</keyword>
<evidence type="ECO:0000313" key="4">
    <source>
        <dbReference type="Proteomes" id="UP001485043"/>
    </source>
</evidence>
<dbReference type="AlphaFoldDB" id="A0AAW1SMD3"/>
<feature type="compositionally biased region" description="Low complexity" evidence="1">
    <location>
        <begin position="107"/>
        <end position="120"/>
    </location>
</feature>
<name>A0AAW1SMD3_9CHLO</name>